<keyword evidence="1" id="KW-0812">Transmembrane</keyword>
<dbReference type="EMBL" id="DYXD01000240">
    <property type="protein sequence ID" value="HJF08648.1"/>
    <property type="molecule type" value="Genomic_DNA"/>
</dbReference>
<dbReference type="Proteomes" id="UP000718012">
    <property type="component" value="Unassembled WGS sequence"/>
</dbReference>
<name>A0A921K3R9_9BACT</name>
<organism evidence="2 3">
    <name type="scientific">Phocaeicola coprocola</name>
    <dbReference type="NCBI Taxonomy" id="310298"/>
    <lineage>
        <taxon>Bacteria</taxon>
        <taxon>Pseudomonadati</taxon>
        <taxon>Bacteroidota</taxon>
        <taxon>Bacteroidia</taxon>
        <taxon>Bacteroidales</taxon>
        <taxon>Bacteroidaceae</taxon>
        <taxon>Phocaeicola</taxon>
    </lineage>
</organism>
<reference evidence="2" key="2">
    <citation type="submission" date="2021-09" db="EMBL/GenBank/DDBJ databases">
        <authorList>
            <person name="Gilroy R."/>
        </authorList>
    </citation>
    <scope>NUCLEOTIDE SEQUENCE</scope>
    <source>
        <strain evidence="2">CHK165-8395</strain>
    </source>
</reference>
<keyword evidence="1" id="KW-0472">Membrane</keyword>
<gene>
    <name evidence="2" type="ORF">K8U81_10780</name>
</gene>
<reference evidence="2" key="1">
    <citation type="journal article" date="2021" name="PeerJ">
        <title>Extensive microbial diversity within the chicken gut microbiome revealed by metagenomics and culture.</title>
        <authorList>
            <person name="Gilroy R."/>
            <person name="Ravi A."/>
            <person name="Getino M."/>
            <person name="Pursley I."/>
            <person name="Horton D.L."/>
            <person name="Alikhan N.F."/>
            <person name="Baker D."/>
            <person name="Gharbi K."/>
            <person name="Hall N."/>
            <person name="Watson M."/>
            <person name="Adriaenssens E.M."/>
            <person name="Foster-Nyarko E."/>
            <person name="Jarju S."/>
            <person name="Secka A."/>
            <person name="Antonio M."/>
            <person name="Oren A."/>
            <person name="Chaudhuri R.R."/>
            <person name="La Ragione R."/>
            <person name="Hildebrand F."/>
            <person name="Pallen M.J."/>
        </authorList>
    </citation>
    <scope>NUCLEOTIDE SEQUENCE</scope>
    <source>
        <strain evidence="2">CHK165-8395</strain>
    </source>
</reference>
<evidence type="ECO:0000256" key="1">
    <source>
        <dbReference type="SAM" id="Phobius"/>
    </source>
</evidence>
<sequence length="128" mass="15382">MNKLWNRIHNFITDQERLDFELNWIKKIWYIILVIITSKYVLCNFSELVSFTFFEKFNGKNLIFLVWIVLLLLPLFDNFEGFGIRFSKHAQKISKVSKEMADEALNHPNKDVEELKKELENIKKDVEK</sequence>
<protein>
    <submittedName>
        <fullName evidence="2">Uncharacterized protein</fullName>
    </submittedName>
</protein>
<proteinExistence type="predicted"/>
<feature type="transmembrane region" description="Helical" evidence="1">
    <location>
        <begin position="62"/>
        <end position="79"/>
    </location>
</feature>
<dbReference type="AlphaFoldDB" id="A0A921K3R9"/>
<evidence type="ECO:0000313" key="2">
    <source>
        <dbReference type="EMBL" id="HJF08648.1"/>
    </source>
</evidence>
<evidence type="ECO:0000313" key="3">
    <source>
        <dbReference type="Proteomes" id="UP000718012"/>
    </source>
</evidence>
<keyword evidence="1" id="KW-1133">Transmembrane helix</keyword>
<accession>A0A921K3R9</accession>
<feature type="transmembrane region" description="Helical" evidence="1">
    <location>
        <begin position="24"/>
        <end position="42"/>
    </location>
</feature>
<comment type="caution">
    <text evidence="2">The sequence shown here is derived from an EMBL/GenBank/DDBJ whole genome shotgun (WGS) entry which is preliminary data.</text>
</comment>